<dbReference type="PANTHER" id="PTHR23316">
    <property type="entry name" value="IMPORTIN ALPHA"/>
    <property type="match status" value="1"/>
</dbReference>
<proteinExistence type="inferred from homology"/>
<evidence type="ECO:0000313" key="8">
    <source>
        <dbReference type="EMBL" id="ROT75725.1"/>
    </source>
</evidence>
<dbReference type="PROSITE" id="PS50176">
    <property type="entry name" value="ARM_REPEAT"/>
    <property type="match status" value="1"/>
</dbReference>
<dbReference type="Proteomes" id="UP000283509">
    <property type="component" value="Unassembled WGS sequence"/>
</dbReference>
<reference evidence="8 9" key="1">
    <citation type="submission" date="2018-04" db="EMBL/GenBank/DDBJ databases">
        <authorList>
            <person name="Zhang X."/>
            <person name="Yuan J."/>
            <person name="Li F."/>
            <person name="Xiang J."/>
        </authorList>
    </citation>
    <scope>NUCLEOTIDE SEQUENCE [LARGE SCALE GENOMIC DNA]</scope>
    <source>
        <tissue evidence="8">Muscle</tissue>
    </source>
</reference>
<evidence type="ECO:0000256" key="4">
    <source>
        <dbReference type="ARBA" id="ARBA00022927"/>
    </source>
</evidence>
<dbReference type="AlphaFoldDB" id="A0A423TH70"/>
<evidence type="ECO:0000256" key="3">
    <source>
        <dbReference type="ARBA" id="ARBA00022737"/>
    </source>
</evidence>
<reference evidence="8 9" key="2">
    <citation type="submission" date="2019-01" db="EMBL/GenBank/DDBJ databases">
        <title>The decoding of complex shrimp genome reveals the adaptation for benthos swimmer, frequently molting mechanism and breeding impact on genome.</title>
        <authorList>
            <person name="Sun Y."/>
            <person name="Gao Y."/>
            <person name="Yu Y."/>
        </authorList>
    </citation>
    <scope>NUCLEOTIDE SEQUENCE [LARGE SCALE GENOMIC DNA]</scope>
    <source>
        <tissue evidence="8">Muscle</tissue>
    </source>
</reference>
<dbReference type="InterPro" id="IPR024931">
    <property type="entry name" value="Importin_alpha"/>
</dbReference>
<keyword evidence="4 5" id="KW-0653">Protein transport</keyword>
<evidence type="ECO:0000256" key="6">
    <source>
        <dbReference type="PROSITE-ProRule" id="PRU00259"/>
    </source>
</evidence>
<evidence type="ECO:0000256" key="5">
    <source>
        <dbReference type="PIRNR" id="PIRNR005673"/>
    </source>
</evidence>
<dbReference type="GO" id="GO:0061608">
    <property type="term" value="F:nuclear import signal receptor activity"/>
    <property type="evidence" value="ECO:0007669"/>
    <property type="project" value="InterPro"/>
</dbReference>
<feature type="repeat" description="ARM" evidence="6">
    <location>
        <begin position="127"/>
        <end position="169"/>
    </location>
</feature>
<dbReference type="GO" id="GO:0006606">
    <property type="term" value="P:protein import into nucleus"/>
    <property type="evidence" value="ECO:0007669"/>
    <property type="project" value="InterPro"/>
</dbReference>
<organism evidence="8 9">
    <name type="scientific">Penaeus vannamei</name>
    <name type="common">Whiteleg shrimp</name>
    <name type="synonym">Litopenaeus vannamei</name>
    <dbReference type="NCBI Taxonomy" id="6689"/>
    <lineage>
        <taxon>Eukaryota</taxon>
        <taxon>Metazoa</taxon>
        <taxon>Ecdysozoa</taxon>
        <taxon>Arthropoda</taxon>
        <taxon>Crustacea</taxon>
        <taxon>Multicrustacea</taxon>
        <taxon>Malacostraca</taxon>
        <taxon>Eumalacostraca</taxon>
        <taxon>Eucarida</taxon>
        <taxon>Decapoda</taxon>
        <taxon>Dendrobranchiata</taxon>
        <taxon>Penaeoidea</taxon>
        <taxon>Penaeidae</taxon>
        <taxon>Penaeus</taxon>
    </lineage>
</organism>
<dbReference type="GO" id="GO:0005737">
    <property type="term" value="C:cytoplasm"/>
    <property type="evidence" value="ECO:0007669"/>
    <property type="project" value="InterPro"/>
</dbReference>
<dbReference type="InterPro" id="IPR000225">
    <property type="entry name" value="Armadillo"/>
</dbReference>
<name>A0A423TH70_PENVA</name>
<feature type="compositionally biased region" description="Acidic residues" evidence="7">
    <location>
        <begin position="509"/>
        <end position="519"/>
    </location>
</feature>
<accession>A0A423TH70</accession>
<sequence>MVFVATVSDLTSSLEKRPATAASKGEEQSQEDDEVLKNEVKVRIKELVEQLKSDDPSVKLEAMVESRKLLSQEVDPPVQDFIDSGVLPLAIAAVKAENSELQYEATWVITNIASGTSEQTTAVVDHGAVPVLIELLGSPEVRLQEQAAWALGNISADSPGLRDQLVADGIVTPLMSSIKEDMPISFRRNLSWVLSNIFRYKEIDMPEEEKLLVLEELKHNLEKQDDFEVKSNSIWTLNYFMEQSDSHIQLVVEQGFVPLLVENIPDTQLQKVTVRCLGNILTGNDSQTEQVLEAGVLPLYLDILASSHSESVRKEVLWSLSNVTAGTATQVQRVVDAGLLPVLVDSVMQGSLAERKEACWALSNLTSAGSADHVKALVEADALPALTKMLISTDVRLVEVTLDGLGNTLRILSESDEGAEGAIQIIRAADGVDVLESLLKYASSAVVSRADHILNTYFPNSEEVSSPDDALMEDLRMIFGEPTDAGGAEAAHDLPEQASKYTTVPLEQLGEEDEEEPEGDGASASV</sequence>
<protein>
    <recommendedName>
        <fullName evidence="5">Importin subunit alpha</fullName>
    </recommendedName>
</protein>
<dbReference type="PIRSF" id="PIRSF005673">
    <property type="entry name" value="Importin_alpha"/>
    <property type="match status" value="1"/>
</dbReference>
<dbReference type="InterPro" id="IPR011989">
    <property type="entry name" value="ARM-like"/>
</dbReference>
<feature type="region of interest" description="Disordered" evidence="7">
    <location>
        <begin position="482"/>
        <end position="526"/>
    </location>
</feature>
<keyword evidence="2 5" id="KW-0813">Transport</keyword>
<dbReference type="Gene3D" id="1.25.10.10">
    <property type="entry name" value="Leucine-rich Repeat Variant"/>
    <property type="match status" value="1"/>
</dbReference>
<dbReference type="SUPFAM" id="SSF48371">
    <property type="entry name" value="ARM repeat"/>
    <property type="match status" value="1"/>
</dbReference>
<keyword evidence="9" id="KW-1185">Reference proteome</keyword>
<evidence type="ECO:0000256" key="2">
    <source>
        <dbReference type="ARBA" id="ARBA00022448"/>
    </source>
</evidence>
<evidence type="ECO:0000256" key="1">
    <source>
        <dbReference type="ARBA" id="ARBA00010394"/>
    </source>
</evidence>
<dbReference type="EMBL" id="QCYY01001738">
    <property type="protein sequence ID" value="ROT75725.1"/>
    <property type="molecule type" value="Genomic_DNA"/>
</dbReference>
<dbReference type="SMART" id="SM00185">
    <property type="entry name" value="ARM"/>
    <property type="match status" value="7"/>
</dbReference>
<evidence type="ECO:0000256" key="7">
    <source>
        <dbReference type="SAM" id="MobiDB-lite"/>
    </source>
</evidence>
<dbReference type="Pfam" id="PF00514">
    <property type="entry name" value="Arm"/>
    <property type="match status" value="4"/>
</dbReference>
<dbReference type="STRING" id="6689.A0A423TH70"/>
<dbReference type="InterPro" id="IPR016024">
    <property type="entry name" value="ARM-type_fold"/>
</dbReference>
<comment type="caution">
    <text evidence="8">The sequence shown here is derived from an EMBL/GenBank/DDBJ whole genome shotgun (WGS) entry which is preliminary data.</text>
</comment>
<comment type="similarity">
    <text evidence="1 5">Belongs to the importin alpha family.</text>
</comment>
<feature type="region of interest" description="Disordered" evidence="7">
    <location>
        <begin position="14"/>
        <end position="35"/>
    </location>
</feature>
<keyword evidence="3" id="KW-0677">Repeat</keyword>
<gene>
    <name evidence="8" type="ORF">C7M84_005704</name>
</gene>
<dbReference type="OrthoDB" id="29145at2759"/>
<evidence type="ECO:0000313" key="9">
    <source>
        <dbReference type="Proteomes" id="UP000283509"/>
    </source>
</evidence>